<sequence>MGISRDSMHKHRHTGAARKPNYKKRAYELGRQAAKTKLAQQGEDSRVRPIRVRGGHYKFRALRLDTANVSWGSEKTTRKCRIINVVYNATSNDLVRTNTLVKGSIIQVDATPFKQWYETHYGVSIGKKKAVKTETAETPVAKKSASLLLKLAKRNKTRTLESSLESQMAEGRFYVHISSRPGQIGRVNGTVLEGKELDFYLKKIQKKKSAK</sequence>
<evidence type="ECO:0000256" key="2">
    <source>
        <dbReference type="ARBA" id="ARBA00022980"/>
    </source>
</evidence>
<dbReference type="Gene3D" id="1.10.168.20">
    <property type="entry name" value="Ribosomal protein S8e, subdomain"/>
    <property type="match status" value="1"/>
</dbReference>
<evidence type="ECO:0000313" key="7">
    <source>
        <dbReference type="Proteomes" id="UP000695562"/>
    </source>
</evidence>
<dbReference type="Gene3D" id="3.10.290.70">
    <property type="match status" value="1"/>
</dbReference>
<evidence type="ECO:0000256" key="1">
    <source>
        <dbReference type="ARBA" id="ARBA00005257"/>
    </source>
</evidence>
<dbReference type="Pfam" id="PF01201">
    <property type="entry name" value="Ribosomal_S8e"/>
    <property type="match status" value="1"/>
</dbReference>
<feature type="region of interest" description="Disordered" evidence="5">
    <location>
        <begin position="1"/>
        <end position="24"/>
    </location>
</feature>
<dbReference type="InterPro" id="IPR042563">
    <property type="entry name" value="Ribosomal_protein_eS8_euk"/>
</dbReference>
<dbReference type="AlphaFoldDB" id="A0A8J4UVU6"/>
<dbReference type="PANTHER" id="PTHR10394">
    <property type="entry name" value="40S RIBOSOMAL PROTEIN S8"/>
    <property type="match status" value="1"/>
</dbReference>
<evidence type="ECO:0000256" key="5">
    <source>
        <dbReference type="SAM" id="MobiDB-lite"/>
    </source>
</evidence>
<comment type="caution">
    <text evidence="6">The sequence shown here is derived from an EMBL/GenBank/DDBJ whole genome shotgun (WGS) entry which is preliminary data.</text>
</comment>
<dbReference type="GO" id="GO:1990904">
    <property type="term" value="C:ribonucleoprotein complex"/>
    <property type="evidence" value="ECO:0007669"/>
    <property type="project" value="UniProtKB-KW"/>
</dbReference>
<dbReference type="CDD" id="cd11380">
    <property type="entry name" value="Ribosomal_S8e_like"/>
    <property type="match status" value="1"/>
</dbReference>
<feature type="compositionally biased region" description="Basic residues" evidence="5">
    <location>
        <begin position="8"/>
        <end position="24"/>
    </location>
</feature>
<dbReference type="InterPro" id="IPR001047">
    <property type="entry name" value="Ribosomal_eS8"/>
</dbReference>
<evidence type="ECO:0000256" key="3">
    <source>
        <dbReference type="ARBA" id="ARBA00023274"/>
    </source>
</evidence>
<reference evidence="6" key="1">
    <citation type="submission" date="2020-01" db="EMBL/GenBank/DDBJ databases">
        <title>Development of genomics and gene disruption for Polysphondylium violaceum indicates a role for the polyketide synthase stlB in stalk morphogenesis.</title>
        <authorList>
            <person name="Narita B."/>
            <person name="Kawabe Y."/>
            <person name="Kin K."/>
            <person name="Saito T."/>
            <person name="Gibbs R."/>
            <person name="Kuspa A."/>
            <person name="Muzny D."/>
            <person name="Queller D."/>
            <person name="Richards S."/>
            <person name="Strassman J."/>
            <person name="Sucgang R."/>
            <person name="Worley K."/>
            <person name="Schaap P."/>
        </authorList>
    </citation>
    <scope>NUCLEOTIDE SEQUENCE</scope>
    <source>
        <strain evidence="6">QSvi11</strain>
    </source>
</reference>
<protein>
    <recommendedName>
        <fullName evidence="4">40S ribosomal protein S8</fullName>
    </recommendedName>
</protein>
<organism evidence="6 7">
    <name type="scientific">Polysphondylium violaceum</name>
    <dbReference type="NCBI Taxonomy" id="133409"/>
    <lineage>
        <taxon>Eukaryota</taxon>
        <taxon>Amoebozoa</taxon>
        <taxon>Evosea</taxon>
        <taxon>Eumycetozoa</taxon>
        <taxon>Dictyostelia</taxon>
        <taxon>Dictyosteliales</taxon>
        <taxon>Dictyosteliaceae</taxon>
        <taxon>Polysphondylium</taxon>
    </lineage>
</organism>
<dbReference type="NCBIfam" id="TIGR00307">
    <property type="entry name" value="eS8"/>
    <property type="match status" value="1"/>
</dbReference>
<dbReference type="FunFam" id="1.10.168.20:FF:000001">
    <property type="entry name" value="40S ribosomal protein S8"/>
    <property type="match status" value="1"/>
</dbReference>
<dbReference type="OrthoDB" id="1703270at2759"/>
<name>A0A8J4UVU6_9MYCE</name>
<accession>A0A8J4UVU6</accession>
<gene>
    <name evidence="6" type="ORF">CYY_009561</name>
</gene>
<dbReference type="GO" id="GO:0003735">
    <property type="term" value="F:structural constituent of ribosome"/>
    <property type="evidence" value="ECO:0007669"/>
    <property type="project" value="InterPro"/>
</dbReference>
<keyword evidence="3 4" id="KW-0687">Ribonucleoprotein</keyword>
<keyword evidence="7" id="KW-1185">Reference proteome</keyword>
<dbReference type="GO" id="GO:0006412">
    <property type="term" value="P:translation"/>
    <property type="evidence" value="ECO:0007669"/>
    <property type="project" value="InterPro"/>
</dbReference>
<dbReference type="GO" id="GO:0005840">
    <property type="term" value="C:ribosome"/>
    <property type="evidence" value="ECO:0007669"/>
    <property type="project" value="UniProtKB-KW"/>
</dbReference>
<comment type="similarity">
    <text evidence="1 4">Belongs to the eukaryotic ribosomal protein eS8 family.</text>
</comment>
<dbReference type="EMBL" id="AJWJ01000742">
    <property type="protein sequence ID" value="KAF2069118.1"/>
    <property type="molecule type" value="Genomic_DNA"/>
</dbReference>
<evidence type="ECO:0000256" key="4">
    <source>
        <dbReference type="RuleBase" id="RU000669"/>
    </source>
</evidence>
<proteinExistence type="inferred from homology"/>
<evidence type="ECO:0000313" key="6">
    <source>
        <dbReference type="EMBL" id="KAF2069118.1"/>
    </source>
</evidence>
<dbReference type="Proteomes" id="UP000695562">
    <property type="component" value="Unassembled WGS sequence"/>
</dbReference>
<dbReference type="InterPro" id="IPR022309">
    <property type="entry name" value="Ribosomal_Se8/biogenesis_NSA2"/>
</dbReference>
<keyword evidence="2 4" id="KW-0689">Ribosomal protein</keyword>